<dbReference type="Proteomes" id="UP000001744">
    <property type="component" value="Unassembled WGS sequence"/>
</dbReference>
<evidence type="ECO:0000313" key="3">
    <source>
        <dbReference type="Proteomes" id="UP000001744"/>
    </source>
</evidence>
<name>B6JYG9_SCHJY</name>
<evidence type="ECO:0000256" key="1">
    <source>
        <dbReference type="SAM" id="MobiDB-lite"/>
    </source>
</evidence>
<sequence length="306" mass="33518">MCDDRRNEPSAIGSGSYLSMMSHNSFWSTDLDALEEQKPVLHDGSSSKGSGHLEGAFDLEEFGAVVPTASSSSTKRSSQILDHLSIRGPGLSDEAEADGCNTPELSESCTSTNMHEPVPDFRGSVVILDDSSNCQHPKSITRCKKWAARLRKILRKDKQPSLPSVPSSFAASAAQSMNSSASTSTVFQRLLPSSLRGTSCSRTQKNPVHSDPSSMIHSLDSLKPSSRSSSRVADSRTACSSSTDLMAKSMLMDKMVEEMLQLDSAYDATESEMLESGWNSLDEVRMVHHKRLHAWAHWREQFKLFA</sequence>
<dbReference type="OrthoDB" id="5382570at2759"/>
<proteinExistence type="predicted"/>
<dbReference type="RefSeq" id="XP_002172880.2">
    <property type="nucleotide sequence ID" value="XM_002172844.2"/>
</dbReference>
<organism evidence="2 3">
    <name type="scientific">Schizosaccharomyces japonicus (strain yFS275 / FY16936)</name>
    <name type="common">Fission yeast</name>
    <dbReference type="NCBI Taxonomy" id="402676"/>
    <lineage>
        <taxon>Eukaryota</taxon>
        <taxon>Fungi</taxon>
        <taxon>Dikarya</taxon>
        <taxon>Ascomycota</taxon>
        <taxon>Taphrinomycotina</taxon>
        <taxon>Schizosaccharomycetes</taxon>
        <taxon>Schizosaccharomycetales</taxon>
        <taxon>Schizosaccharomycetaceae</taxon>
        <taxon>Schizosaccharomyces</taxon>
    </lineage>
</organism>
<feature type="compositionally biased region" description="Polar residues" evidence="1">
    <location>
        <begin position="196"/>
        <end position="216"/>
    </location>
</feature>
<feature type="compositionally biased region" description="Polar residues" evidence="1">
    <location>
        <begin position="103"/>
        <end position="114"/>
    </location>
</feature>
<dbReference type="GeneID" id="7052316"/>
<keyword evidence="3" id="KW-1185">Reference proteome</keyword>
<evidence type="ECO:0000313" key="2">
    <source>
        <dbReference type="EMBL" id="EEB06587.2"/>
    </source>
</evidence>
<dbReference type="HOGENOM" id="CLU_909614_0_0_1"/>
<reference evidence="2 3" key="1">
    <citation type="journal article" date="2011" name="Science">
        <title>Comparative functional genomics of the fission yeasts.</title>
        <authorList>
            <person name="Rhind N."/>
            <person name="Chen Z."/>
            <person name="Yassour M."/>
            <person name="Thompson D.A."/>
            <person name="Haas B.J."/>
            <person name="Habib N."/>
            <person name="Wapinski I."/>
            <person name="Roy S."/>
            <person name="Lin M.F."/>
            <person name="Heiman D.I."/>
            <person name="Young S.K."/>
            <person name="Furuya K."/>
            <person name="Guo Y."/>
            <person name="Pidoux A."/>
            <person name="Chen H.M."/>
            <person name="Robbertse B."/>
            <person name="Goldberg J.M."/>
            <person name="Aoki K."/>
            <person name="Bayne E.H."/>
            <person name="Berlin A.M."/>
            <person name="Desjardins C.A."/>
            <person name="Dobbs E."/>
            <person name="Dukaj L."/>
            <person name="Fan L."/>
            <person name="FitzGerald M.G."/>
            <person name="French C."/>
            <person name="Gujja S."/>
            <person name="Hansen K."/>
            <person name="Keifenheim D."/>
            <person name="Levin J.Z."/>
            <person name="Mosher R.A."/>
            <person name="Mueller C.A."/>
            <person name="Pfiffner J."/>
            <person name="Priest M."/>
            <person name="Russ C."/>
            <person name="Smialowska A."/>
            <person name="Swoboda P."/>
            <person name="Sykes S.M."/>
            <person name="Vaughn M."/>
            <person name="Vengrova S."/>
            <person name="Yoder R."/>
            <person name="Zeng Q."/>
            <person name="Allshire R."/>
            <person name="Baulcombe D."/>
            <person name="Birren B.W."/>
            <person name="Brown W."/>
            <person name="Ekwall K."/>
            <person name="Kellis M."/>
            <person name="Leatherwood J."/>
            <person name="Levin H."/>
            <person name="Margalit H."/>
            <person name="Martienssen R."/>
            <person name="Nieduszynski C.A."/>
            <person name="Spatafora J.W."/>
            <person name="Friedman N."/>
            <person name="Dalgaard J.Z."/>
            <person name="Baumann P."/>
            <person name="Niki H."/>
            <person name="Regev A."/>
            <person name="Nusbaum C."/>
        </authorList>
    </citation>
    <scope>NUCLEOTIDE SEQUENCE [LARGE SCALE GENOMIC DNA]</scope>
    <source>
        <strain evidence="3">yFS275 / FY16936</strain>
    </source>
</reference>
<dbReference type="eggNOG" id="ENOG502SBIW">
    <property type="taxonomic scope" value="Eukaryota"/>
</dbReference>
<dbReference type="JaponicusDB" id="SJAG_01631"/>
<protein>
    <submittedName>
        <fullName evidence="2">Uncharacterized protein</fullName>
    </submittedName>
</protein>
<feature type="region of interest" description="Disordered" evidence="1">
    <location>
        <begin position="92"/>
        <end position="116"/>
    </location>
</feature>
<feature type="region of interest" description="Disordered" evidence="1">
    <location>
        <begin position="196"/>
        <end position="237"/>
    </location>
</feature>
<accession>B6JYG9</accession>
<dbReference type="EMBL" id="KE651168">
    <property type="protein sequence ID" value="EEB06587.2"/>
    <property type="molecule type" value="Genomic_DNA"/>
</dbReference>
<dbReference type="VEuPathDB" id="FungiDB:SJAG_01631"/>
<dbReference type="AlphaFoldDB" id="B6JYG9"/>
<gene>
    <name evidence="2" type="ORF">SJAG_01631</name>
</gene>
<feature type="compositionally biased region" description="Low complexity" evidence="1">
    <location>
        <begin position="218"/>
        <end position="236"/>
    </location>
</feature>